<sequence>MAYEARTRSVLKACSLTCRAWASVSRRHLFRVWNVTFSTESRKHSTLEQILAFLQNYSVIAGSVMRLRIKMVRWESSLLNIRRQSVQKLDCPEEDLLPVLQAMPRLEDLELHDVVLSAKAEGMIDPVWTPIHLASLDLIYDRRGEPGDIPTSEVLRRILPLFGEVETLRVCDYMGRETLDTLDLPVIPSQTLRIKRFLQRNINGTTRATILEGLITSPMSQMLTQLILGDMRLSDLRLFQSLLETCAHTLTSLHFGLTELMYDNPRVDEIPAVLNLSCCQNLQNLGFSCTVDDVLFEATILTIAAFLMPIRPRPQQNFSGLTLRRLVLDIWATFAAPMEEFRDSLFVEALDVSIDSFTTLQEVALLFTTNLAVRDVLDDAAIAVLQQAFPRVYARGILKITDVTVSESIDFLRRWL</sequence>
<evidence type="ECO:0000313" key="1">
    <source>
        <dbReference type="EMBL" id="GJE88161.1"/>
    </source>
</evidence>
<comment type="caution">
    <text evidence="1">The sequence shown here is derived from an EMBL/GenBank/DDBJ whole genome shotgun (WGS) entry which is preliminary data.</text>
</comment>
<accession>A0A9P3G4K1</accession>
<protein>
    <recommendedName>
        <fullName evidence="3">F-box domain-containing protein</fullName>
    </recommendedName>
</protein>
<evidence type="ECO:0008006" key="3">
    <source>
        <dbReference type="Google" id="ProtNLM"/>
    </source>
</evidence>
<keyword evidence="2" id="KW-1185">Reference proteome</keyword>
<dbReference type="AlphaFoldDB" id="A0A9P3G4K1"/>
<organism evidence="1 2">
    <name type="scientific">Phanerochaete sordida</name>
    <dbReference type="NCBI Taxonomy" id="48140"/>
    <lineage>
        <taxon>Eukaryota</taxon>
        <taxon>Fungi</taxon>
        <taxon>Dikarya</taxon>
        <taxon>Basidiomycota</taxon>
        <taxon>Agaricomycotina</taxon>
        <taxon>Agaricomycetes</taxon>
        <taxon>Polyporales</taxon>
        <taxon>Phanerochaetaceae</taxon>
        <taxon>Phanerochaete</taxon>
    </lineage>
</organism>
<gene>
    <name evidence="1" type="ORF">PsYK624_042440</name>
</gene>
<dbReference type="Proteomes" id="UP000703269">
    <property type="component" value="Unassembled WGS sequence"/>
</dbReference>
<proteinExistence type="predicted"/>
<name>A0A9P3G4K1_9APHY</name>
<dbReference type="EMBL" id="BPQB01000008">
    <property type="protein sequence ID" value="GJE88161.1"/>
    <property type="molecule type" value="Genomic_DNA"/>
</dbReference>
<evidence type="ECO:0000313" key="2">
    <source>
        <dbReference type="Proteomes" id="UP000703269"/>
    </source>
</evidence>
<reference evidence="1 2" key="1">
    <citation type="submission" date="2021-08" db="EMBL/GenBank/DDBJ databases">
        <title>Draft Genome Sequence of Phanerochaete sordida strain YK-624.</title>
        <authorList>
            <person name="Mori T."/>
            <person name="Dohra H."/>
            <person name="Suzuki T."/>
            <person name="Kawagishi H."/>
            <person name="Hirai H."/>
        </authorList>
    </citation>
    <scope>NUCLEOTIDE SEQUENCE [LARGE SCALE GENOMIC DNA]</scope>
    <source>
        <strain evidence="1 2">YK-624</strain>
    </source>
</reference>